<evidence type="ECO:0000313" key="1">
    <source>
        <dbReference type="EMBL" id="EIE88904.1"/>
    </source>
</evidence>
<protein>
    <submittedName>
        <fullName evidence="1">Uncharacterized protein</fullName>
    </submittedName>
</protein>
<gene>
    <name evidence="1" type="ORF">RO3G_13615</name>
</gene>
<dbReference type="Proteomes" id="UP000009138">
    <property type="component" value="Unassembled WGS sequence"/>
</dbReference>
<sequence>MFRHIHFHCTFPKYFNVVSFITLVNSNYLELLDNHFIVWSCEKVQLDKAPCKSTRLCFIIRITQLDPEIGLRGSEGSLNEELPNYQDAIHAGPLLLPPPDYVTINQPQSALILPH</sequence>
<accession>I1CKC4</accession>
<dbReference type="EMBL" id="CH476743">
    <property type="protein sequence ID" value="EIE88904.1"/>
    <property type="molecule type" value="Genomic_DNA"/>
</dbReference>
<dbReference type="OrthoDB" id="2203255at2759"/>
<dbReference type="VEuPathDB" id="FungiDB:RO3G_13615"/>
<evidence type="ECO:0000313" key="2">
    <source>
        <dbReference type="Proteomes" id="UP000009138"/>
    </source>
</evidence>
<keyword evidence="2" id="KW-1185">Reference proteome</keyword>
<dbReference type="GeneID" id="93620580"/>
<dbReference type="AlphaFoldDB" id="I1CKC4"/>
<organism evidence="1 2">
    <name type="scientific">Rhizopus delemar (strain RA 99-880 / ATCC MYA-4621 / FGSC 9543 / NRRL 43880)</name>
    <name type="common">Mucormycosis agent</name>
    <name type="synonym">Rhizopus arrhizus var. delemar</name>
    <dbReference type="NCBI Taxonomy" id="246409"/>
    <lineage>
        <taxon>Eukaryota</taxon>
        <taxon>Fungi</taxon>
        <taxon>Fungi incertae sedis</taxon>
        <taxon>Mucoromycota</taxon>
        <taxon>Mucoromycotina</taxon>
        <taxon>Mucoromycetes</taxon>
        <taxon>Mucorales</taxon>
        <taxon>Mucorineae</taxon>
        <taxon>Rhizopodaceae</taxon>
        <taxon>Rhizopus</taxon>
    </lineage>
</organism>
<name>I1CKC4_RHIO9</name>
<dbReference type="InParanoid" id="I1CKC4"/>
<reference evidence="1 2" key="1">
    <citation type="journal article" date="2009" name="PLoS Genet.">
        <title>Genomic analysis of the basal lineage fungus Rhizopus oryzae reveals a whole-genome duplication.</title>
        <authorList>
            <person name="Ma L.-J."/>
            <person name="Ibrahim A.S."/>
            <person name="Skory C."/>
            <person name="Grabherr M.G."/>
            <person name="Burger G."/>
            <person name="Butler M."/>
            <person name="Elias M."/>
            <person name="Idnurm A."/>
            <person name="Lang B.F."/>
            <person name="Sone T."/>
            <person name="Abe A."/>
            <person name="Calvo S.E."/>
            <person name="Corrochano L.M."/>
            <person name="Engels R."/>
            <person name="Fu J."/>
            <person name="Hansberg W."/>
            <person name="Kim J.-M."/>
            <person name="Kodira C.D."/>
            <person name="Koehrsen M.J."/>
            <person name="Liu B."/>
            <person name="Miranda-Saavedra D."/>
            <person name="O'Leary S."/>
            <person name="Ortiz-Castellanos L."/>
            <person name="Poulter R."/>
            <person name="Rodriguez-Romero J."/>
            <person name="Ruiz-Herrera J."/>
            <person name="Shen Y.-Q."/>
            <person name="Zeng Q."/>
            <person name="Galagan J."/>
            <person name="Birren B.W."/>
            <person name="Cuomo C.A."/>
            <person name="Wickes B.L."/>
        </authorList>
    </citation>
    <scope>NUCLEOTIDE SEQUENCE [LARGE SCALE GENOMIC DNA]</scope>
    <source>
        <strain evidence="2">RA 99-880 / ATCC MYA-4621 / FGSC 9543 / NRRL 43880</strain>
    </source>
</reference>
<proteinExistence type="predicted"/>
<dbReference type="RefSeq" id="XP_067524300.1">
    <property type="nucleotide sequence ID" value="XM_067668199.1"/>
</dbReference>